<feature type="compositionally biased region" description="Polar residues" evidence="1">
    <location>
        <begin position="87"/>
        <end position="101"/>
    </location>
</feature>
<evidence type="ECO:0000256" key="1">
    <source>
        <dbReference type="SAM" id="MobiDB-lite"/>
    </source>
</evidence>
<accession>A0ABQ8Q253</accession>
<sequence>MLQRPTLLYSKPLITCSQRHRSSLTTRAQAFHSQNSQTPPPATPPFPFPFPFPFPLVPPPSVWTPSSYNPLPSFPPSLSTPPLSITHFLNTNEPPLQSNPNPQSLQSPIPTPPIPNHSNHPIHPSLHSAETTLSAKCNQLITTLITNYRNILHP</sequence>
<keyword evidence="3" id="KW-1185">Reference proteome</keyword>
<evidence type="ECO:0000313" key="3">
    <source>
        <dbReference type="Proteomes" id="UP001163828"/>
    </source>
</evidence>
<evidence type="ECO:0000313" key="2">
    <source>
        <dbReference type="EMBL" id="KAJ3992523.1"/>
    </source>
</evidence>
<proteinExistence type="predicted"/>
<reference evidence="2" key="1">
    <citation type="submission" date="2022-08" db="EMBL/GenBank/DDBJ databases">
        <authorList>
            <consortium name="DOE Joint Genome Institute"/>
            <person name="Min B."/>
            <person name="Riley R."/>
            <person name="Sierra-Patev S."/>
            <person name="Naranjo-Ortiz M."/>
            <person name="Looney B."/>
            <person name="Konkel Z."/>
            <person name="Slot J.C."/>
            <person name="Sakamoto Y."/>
            <person name="Steenwyk J.L."/>
            <person name="Rokas A."/>
            <person name="Carro J."/>
            <person name="Camarero S."/>
            <person name="Ferreira P."/>
            <person name="Molpeceres G."/>
            <person name="Ruiz-Duenas F.J."/>
            <person name="Serrano A."/>
            <person name="Henrissat B."/>
            <person name="Drula E."/>
            <person name="Hughes K.W."/>
            <person name="Mata J.L."/>
            <person name="Ishikawa N.K."/>
            <person name="Vargas-Isla R."/>
            <person name="Ushijima S."/>
            <person name="Smith C.A."/>
            <person name="Ahrendt S."/>
            <person name="Andreopoulos W."/>
            <person name="He G."/>
            <person name="Labutti K."/>
            <person name="Lipzen A."/>
            <person name="Ng V."/>
            <person name="Sandor L."/>
            <person name="Barry K."/>
            <person name="Martinez A.T."/>
            <person name="Xiao Y."/>
            <person name="Gibbons J.G."/>
            <person name="Terashima K."/>
            <person name="Hibbett D.S."/>
            <person name="Grigoriev I.V."/>
        </authorList>
    </citation>
    <scope>NUCLEOTIDE SEQUENCE</scope>
    <source>
        <strain evidence="2">TFB10827</strain>
    </source>
</reference>
<protein>
    <submittedName>
        <fullName evidence="2">Uncharacterized protein</fullName>
    </submittedName>
</protein>
<feature type="compositionally biased region" description="Polar residues" evidence="1">
    <location>
        <begin position="23"/>
        <end position="37"/>
    </location>
</feature>
<name>A0ABQ8Q253_9AGAR</name>
<organism evidence="2 3">
    <name type="scientific">Lentinula boryana</name>
    <dbReference type="NCBI Taxonomy" id="40481"/>
    <lineage>
        <taxon>Eukaryota</taxon>
        <taxon>Fungi</taxon>
        <taxon>Dikarya</taxon>
        <taxon>Basidiomycota</taxon>
        <taxon>Agaricomycotina</taxon>
        <taxon>Agaricomycetes</taxon>
        <taxon>Agaricomycetidae</taxon>
        <taxon>Agaricales</taxon>
        <taxon>Marasmiineae</taxon>
        <taxon>Omphalotaceae</taxon>
        <taxon>Lentinula</taxon>
    </lineage>
</organism>
<comment type="caution">
    <text evidence="2">The sequence shown here is derived from an EMBL/GenBank/DDBJ whole genome shotgun (WGS) entry which is preliminary data.</text>
</comment>
<feature type="region of interest" description="Disordered" evidence="1">
    <location>
        <begin position="20"/>
        <end position="45"/>
    </location>
</feature>
<feature type="region of interest" description="Disordered" evidence="1">
    <location>
        <begin position="82"/>
        <end position="108"/>
    </location>
</feature>
<gene>
    <name evidence="2" type="ORF">F5050DRAFT_1811393</name>
</gene>
<dbReference type="Proteomes" id="UP001163828">
    <property type="component" value="Unassembled WGS sequence"/>
</dbReference>
<dbReference type="EMBL" id="MU790847">
    <property type="protein sequence ID" value="KAJ3992523.1"/>
    <property type="molecule type" value="Genomic_DNA"/>
</dbReference>